<keyword evidence="3" id="KW-1185">Reference proteome</keyword>
<dbReference type="GO" id="GO:0015079">
    <property type="term" value="F:potassium ion transmembrane transporter activity"/>
    <property type="evidence" value="ECO:0007669"/>
    <property type="project" value="InterPro"/>
</dbReference>
<protein>
    <recommendedName>
        <fullName evidence="1">K+ potassium transporter C-terminal domain-containing protein</fullName>
    </recommendedName>
</protein>
<dbReference type="Proteomes" id="UP001190926">
    <property type="component" value="Unassembled WGS sequence"/>
</dbReference>
<dbReference type="EMBL" id="SDAM02000146">
    <property type="protein sequence ID" value="KAH6827643.1"/>
    <property type="molecule type" value="Genomic_DNA"/>
</dbReference>
<proteinExistence type="predicted"/>
<accession>A0AAD4J6U0</accession>
<dbReference type="InterPro" id="IPR053952">
    <property type="entry name" value="K_trans_C"/>
</dbReference>
<evidence type="ECO:0000259" key="1">
    <source>
        <dbReference type="Pfam" id="PF22776"/>
    </source>
</evidence>
<comment type="caution">
    <text evidence="2">The sequence shown here is derived from an EMBL/GenBank/DDBJ whole genome shotgun (WGS) entry which is preliminary data.</text>
</comment>
<organism evidence="2 3">
    <name type="scientific">Perilla frutescens var. hirtella</name>
    <name type="common">Perilla citriodora</name>
    <name type="synonym">Perilla setoyensis</name>
    <dbReference type="NCBI Taxonomy" id="608512"/>
    <lineage>
        <taxon>Eukaryota</taxon>
        <taxon>Viridiplantae</taxon>
        <taxon>Streptophyta</taxon>
        <taxon>Embryophyta</taxon>
        <taxon>Tracheophyta</taxon>
        <taxon>Spermatophyta</taxon>
        <taxon>Magnoliopsida</taxon>
        <taxon>eudicotyledons</taxon>
        <taxon>Gunneridae</taxon>
        <taxon>Pentapetalae</taxon>
        <taxon>asterids</taxon>
        <taxon>lamiids</taxon>
        <taxon>Lamiales</taxon>
        <taxon>Lamiaceae</taxon>
        <taxon>Nepetoideae</taxon>
        <taxon>Elsholtzieae</taxon>
        <taxon>Perilla</taxon>
    </lineage>
</organism>
<evidence type="ECO:0000313" key="2">
    <source>
        <dbReference type="EMBL" id="KAH6827643.1"/>
    </source>
</evidence>
<sequence length="160" mass="18263">MNSQRLPGLAIFYSELVHGIPPIFKHYVANVPALHSILVFILFKSLPISRVLEEKRFIFRPVQPKELQVFRCVVRYRYKDMRNEEDLFEQLLIELIKEFVRAGSGGGDRGFGLSVEERGGVPGGEARGDGEEGCKFEEVGGDRLCIPFHEEECEEEQYSV</sequence>
<dbReference type="Pfam" id="PF22776">
    <property type="entry name" value="K_trans_C"/>
    <property type="match status" value="1"/>
</dbReference>
<dbReference type="PANTHER" id="PTHR30540:SF87">
    <property type="entry name" value="POTASSIUM TRANSPORTER"/>
    <property type="match status" value="1"/>
</dbReference>
<gene>
    <name evidence="2" type="ORF">C2S53_019400</name>
</gene>
<dbReference type="PANTHER" id="PTHR30540">
    <property type="entry name" value="OSMOTIC STRESS POTASSIUM TRANSPORTER"/>
    <property type="match status" value="1"/>
</dbReference>
<evidence type="ECO:0000313" key="3">
    <source>
        <dbReference type="Proteomes" id="UP001190926"/>
    </source>
</evidence>
<reference evidence="2 3" key="1">
    <citation type="journal article" date="2021" name="Nat. Commun.">
        <title>Incipient diploidization of the medicinal plant Perilla within 10,000 years.</title>
        <authorList>
            <person name="Zhang Y."/>
            <person name="Shen Q."/>
            <person name="Leng L."/>
            <person name="Zhang D."/>
            <person name="Chen S."/>
            <person name="Shi Y."/>
            <person name="Ning Z."/>
            <person name="Chen S."/>
        </authorList>
    </citation>
    <scope>NUCLEOTIDE SEQUENCE [LARGE SCALE GENOMIC DNA]</scope>
    <source>
        <strain evidence="3">cv. PC099</strain>
    </source>
</reference>
<dbReference type="AlphaFoldDB" id="A0AAD4J6U0"/>
<dbReference type="GO" id="GO:0016020">
    <property type="term" value="C:membrane"/>
    <property type="evidence" value="ECO:0007669"/>
    <property type="project" value="InterPro"/>
</dbReference>
<feature type="domain" description="K+ potassium transporter C-terminal" evidence="1">
    <location>
        <begin position="7"/>
        <end position="92"/>
    </location>
</feature>
<dbReference type="InterPro" id="IPR003855">
    <property type="entry name" value="K+_transporter"/>
</dbReference>
<name>A0AAD4J6U0_PERFH</name>